<dbReference type="CDD" id="cd02440">
    <property type="entry name" value="AdoMet_MTases"/>
    <property type="match status" value="1"/>
</dbReference>
<evidence type="ECO:0000313" key="7">
    <source>
        <dbReference type="EMBL" id="EHM09259.1"/>
    </source>
</evidence>
<evidence type="ECO:0000256" key="1">
    <source>
        <dbReference type="ARBA" id="ARBA00004953"/>
    </source>
</evidence>
<keyword evidence="8" id="KW-1185">Reference proteome</keyword>
<dbReference type="GO" id="GO:0009236">
    <property type="term" value="P:cobalamin biosynthetic process"/>
    <property type="evidence" value="ECO:0007669"/>
    <property type="project" value="UniProtKB-UniPathway"/>
</dbReference>
<proteinExistence type="predicted"/>
<dbReference type="SUPFAM" id="SSF53790">
    <property type="entry name" value="Tetrapyrrole methylase"/>
    <property type="match status" value="1"/>
</dbReference>
<dbReference type="eggNOG" id="COG2241">
    <property type="taxonomic scope" value="Bacteria"/>
</dbReference>
<dbReference type="PROSITE" id="PS01131">
    <property type="entry name" value="RRNA_A_DIMETH"/>
    <property type="match status" value="1"/>
</dbReference>
<accession>H0UMW4</accession>
<protein>
    <submittedName>
        <fullName evidence="7">Precorrin-6Y C5,15-methyltransferase (Decarboxylating), CbiT subunit</fullName>
    </submittedName>
</protein>
<dbReference type="PANTHER" id="PTHR43182">
    <property type="entry name" value="COBALT-PRECORRIN-6B C(15)-METHYLTRANSFERASE (DECARBOXYLATING)"/>
    <property type="match status" value="1"/>
</dbReference>
<keyword evidence="2" id="KW-0169">Cobalamin biosynthesis</keyword>
<dbReference type="Gene3D" id="3.40.50.150">
    <property type="entry name" value="Vaccinia Virus protein VP39"/>
    <property type="match status" value="1"/>
</dbReference>
<dbReference type="GO" id="GO:0000179">
    <property type="term" value="F:rRNA (adenine-N6,N6-)-dimethyltransferase activity"/>
    <property type="evidence" value="ECO:0007669"/>
    <property type="project" value="InterPro"/>
</dbReference>
<evidence type="ECO:0000259" key="6">
    <source>
        <dbReference type="Pfam" id="PF00590"/>
    </source>
</evidence>
<organism evidence="7 8">
    <name type="scientific">Thermanaerovibrio velox DSM 12556</name>
    <dbReference type="NCBI Taxonomy" id="926567"/>
    <lineage>
        <taxon>Bacteria</taxon>
        <taxon>Thermotogati</taxon>
        <taxon>Synergistota</taxon>
        <taxon>Synergistia</taxon>
        <taxon>Synergistales</taxon>
        <taxon>Synergistaceae</taxon>
        <taxon>Thermanaerovibrio</taxon>
    </lineage>
</organism>
<dbReference type="InterPro" id="IPR014008">
    <property type="entry name" value="Cbl_synth_MTase_CbiT"/>
</dbReference>
<dbReference type="InterPro" id="IPR029063">
    <property type="entry name" value="SAM-dependent_MTases_sf"/>
</dbReference>
<keyword evidence="4 7" id="KW-0808">Transferase</keyword>
<keyword evidence="3 7" id="KW-0489">Methyltransferase</keyword>
<dbReference type="eggNOG" id="COG2242">
    <property type="taxonomic scope" value="Bacteria"/>
</dbReference>
<name>H0UMW4_9BACT</name>
<dbReference type="EMBL" id="CM001377">
    <property type="protein sequence ID" value="EHM09259.1"/>
    <property type="molecule type" value="Genomic_DNA"/>
</dbReference>
<evidence type="ECO:0000256" key="4">
    <source>
        <dbReference type="ARBA" id="ARBA00022679"/>
    </source>
</evidence>
<reference evidence="7 8" key="1">
    <citation type="submission" date="2011-10" db="EMBL/GenBank/DDBJ databases">
        <title>The Noncontiguous Finished genome of Thermanaerovibrio velox DSM 12556.</title>
        <authorList>
            <consortium name="US DOE Joint Genome Institute (JGI-PGF)"/>
            <person name="Lucas S."/>
            <person name="Copeland A."/>
            <person name="Lapidus A."/>
            <person name="Glavina del Rio T."/>
            <person name="Dalin E."/>
            <person name="Tice H."/>
            <person name="Bruce D."/>
            <person name="Goodwin L."/>
            <person name="Pitluck S."/>
            <person name="Peters L."/>
            <person name="Mikhailova N."/>
            <person name="Teshima H."/>
            <person name="Kyrpides N."/>
            <person name="Mavromatis K."/>
            <person name="Ivanova N."/>
            <person name="Markowitz V."/>
            <person name="Cheng J.-F."/>
            <person name="Hugenholtz P."/>
            <person name="Woyke T."/>
            <person name="Wu D."/>
            <person name="Spring S."/>
            <person name="Brambilla E.-M."/>
            <person name="Klenk H.-P."/>
            <person name="Eisen J.A."/>
        </authorList>
    </citation>
    <scope>NUCLEOTIDE SEQUENCE [LARGE SCALE GENOMIC DNA]</scope>
    <source>
        <strain evidence="7 8">DSM 12556</strain>
    </source>
</reference>
<dbReference type="InterPro" id="IPR035996">
    <property type="entry name" value="4pyrrol_Methylase_sf"/>
</dbReference>
<dbReference type="NCBIfam" id="TIGR02469">
    <property type="entry name" value="CbiT"/>
    <property type="match status" value="1"/>
</dbReference>
<dbReference type="AlphaFoldDB" id="H0UMW4"/>
<keyword evidence="5" id="KW-0949">S-adenosyl-L-methionine</keyword>
<dbReference type="Proteomes" id="UP000005730">
    <property type="component" value="Chromosome"/>
</dbReference>
<comment type="pathway">
    <text evidence="1">Cofactor biosynthesis; adenosylcobalamin biosynthesis.</text>
</comment>
<dbReference type="GO" id="GO:0008276">
    <property type="term" value="F:protein methyltransferase activity"/>
    <property type="evidence" value="ECO:0007669"/>
    <property type="project" value="InterPro"/>
</dbReference>
<dbReference type="InterPro" id="IPR050714">
    <property type="entry name" value="Cobalamin_biosynth_MTase"/>
</dbReference>
<evidence type="ECO:0000313" key="8">
    <source>
        <dbReference type="Proteomes" id="UP000005730"/>
    </source>
</evidence>
<sequence>MSELKELREINVFGMGSGNPQDVPERIWDLIRSCGALMGDPRLTGHLPPLEWQLRLPLPCGEELIPALEGAPKPLGVLVSGDTGFFSIARRIGASFPGRVRLFPGVSSLQIMASRIGESWANVPVVSLHGRPLEGAEGAIRQTIWDKDRCAVLFGEGGGVRDQLSQLSKLLKEGVRGWLGWDLGSSKEQLFSGSLEELANSPYTGRLCIGWFEAPRGGFFGEKEWDVRRRPLEDLELERKDRIPMTKFPVRCFVSSLLEPLFGSNVLEVGSGTGALTCHLGRLTGPGRIFSIERDLEALDLASRNAERLCPVGSVRFIHGEAPVRGVELEGPFQRVVVGGHGGNLKEIIRWSAGLLSPGGRIVIPCLLLSSFQQAMEELEALGFKTGFLRVFPGEGRRLGGEWMVQGGNPVDIVWGDVV</sequence>
<dbReference type="PANTHER" id="PTHR43182:SF1">
    <property type="entry name" value="COBALT-PRECORRIN-7 C(5)-METHYLTRANSFERASE"/>
    <property type="match status" value="1"/>
</dbReference>
<dbReference type="InterPro" id="IPR020596">
    <property type="entry name" value="rRNA_Ade_Mease_Trfase_CS"/>
</dbReference>
<dbReference type="InterPro" id="IPR012818">
    <property type="entry name" value="CbiE"/>
</dbReference>
<evidence type="ECO:0000256" key="2">
    <source>
        <dbReference type="ARBA" id="ARBA00022573"/>
    </source>
</evidence>
<evidence type="ECO:0000256" key="5">
    <source>
        <dbReference type="ARBA" id="ARBA00022691"/>
    </source>
</evidence>
<dbReference type="HOGENOM" id="CLU_031955_1_2_0"/>
<dbReference type="STRING" id="926567.TheveDRAFT_0070"/>
<gene>
    <name evidence="7" type="ORF">TheveDRAFT_0070</name>
</gene>
<dbReference type="InterPro" id="IPR000878">
    <property type="entry name" value="4pyrrol_Mease"/>
</dbReference>
<dbReference type="CDD" id="cd11644">
    <property type="entry name" value="Precorrin-6Y-MT"/>
    <property type="match status" value="1"/>
</dbReference>
<evidence type="ECO:0000256" key="3">
    <source>
        <dbReference type="ARBA" id="ARBA00022603"/>
    </source>
</evidence>
<dbReference type="Pfam" id="PF00590">
    <property type="entry name" value="TP_methylase"/>
    <property type="match status" value="1"/>
</dbReference>
<dbReference type="UniPathway" id="UPA00148"/>
<dbReference type="RefSeq" id="WP_006582751.1">
    <property type="nucleotide sequence ID" value="NZ_CM001377.1"/>
</dbReference>
<dbReference type="Pfam" id="PF01135">
    <property type="entry name" value="PCMT"/>
    <property type="match status" value="1"/>
</dbReference>
<feature type="domain" description="Tetrapyrrole methylase" evidence="6">
    <location>
        <begin position="13"/>
        <end position="199"/>
    </location>
</feature>
<dbReference type="SUPFAM" id="SSF53335">
    <property type="entry name" value="S-adenosyl-L-methionine-dependent methyltransferases"/>
    <property type="match status" value="1"/>
</dbReference>